<dbReference type="Proteomes" id="UP000295066">
    <property type="component" value="Unassembled WGS sequence"/>
</dbReference>
<evidence type="ECO:0000256" key="3">
    <source>
        <dbReference type="ARBA" id="ARBA00022729"/>
    </source>
</evidence>
<dbReference type="RefSeq" id="WP_133958866.1">
    <property type="nucleotide sequence ID" value="NZ_SORI01000021.1"/>
</dbReference>
<dbReference type="PANTHER" id="PTHR30483">
    <property type="entry name" value="LEUCINE-SPECIFIC-BINDING PROTEIN"/>
    <property type="match status" value="1"/>
</dbReference>
<dbReference type="SUPFAM" id="SSF53822">
    <property type="entry name" value="Periplasmic binding protein-like I"/>
    <property type="match status" value="1"/>
</dbReference>
<dbReference type="PANTHER" id="PTHR30483:SF6">
    <property type="entry name" value="PERIPLASMIC BINDING PROTEIN OF ABC TRANSPORTER FOR NATURAL AMINO ACIDS"/>
    <property type="match status" value="1"/>
</dbReference>
<proteinExistence type="inferred from homology"/>
<dbReference type="CDD" id="cd06347">
    <property type="entry name" value="PBP1_ABC_LivK_ligand_binding-like"/>
    <property type="match status" value="1"/>
</dbReference>
<dbReference type="InterPro" id="IPR000709">
    <property type="entry name" value="Leu_Ile_Val-bd"/>
</dbReference>
<dbReference type="EMBL" id="SORI01000021">
    <property type="protein sequence ID" value="TDY55895.1"/>
    <property type="molecule type" value="Genomic_DNA"/>
</dbReference>
<evidence type="ECO:0000259" key="6">
    <source>
        <dbReference type="Pfam" id="PF13458"/>
    </source>
</evidence>
<evidence type="ECO:0000313" key="7">
    <source>
        <dbReference type="EMBL" id="TDY55895.1"/>
    </source>
</evidence>
<protein>
    <submittedName>
        <fullName evidence="7">Amino acid/amide ABC transporter substrate-binding protein (HAAT family)</fullName>
    </submittedName>
</protein>
<feature type="domain" description="Leucine-binding protein" evidence="6">
    <location>
        <begin position="28"/>
        <end position="372"/>
    </location>
</feature>
<evidence type="ECO:0000256" key="4">
    <source>
        <dbReference type="ARBA" id="ARBA00022970"/>
    </source>
</evidence>
<dbReference type="InterPro" id="IPR028082">
    <property type="entry name" value="Peripla_BP_I"/>
</dbReference>
<comment type="caution">
    <text evidence="7">The sequence shown here is derived from an EMBL/GenBank/DDBJ whole genome shotgun (WGS) entry which is preliminary data.</text>
</comment>
<dbReference type="AlphaFoldDB" id="A0A4R8M1D4"/>
<dbReference type="PROSITE" id="PS51257">
    <property type="entry name" value="PROKAR_LIPOPROTEIN"/>
    <property type="match status" value="1"/>
</dbReference>
<dbReference type="Pfam" id="PF13458">
    <property type="entry name" value="Peripla_BP_6"/>
    <property type="match status" value="1"/>
</dbReference>
<organism evidence="7 8">
    <name type="scientific">Aminivibrio pyruvatiphilus</name>
    <dbReference type="NCBI Taxonomy" id="1005740"/>
    <lineage>
        <taxon>Bacteria</taxon>
        <taxon>Thermotogati</taxon>
        <taxon>Synergistota</taxon>
        <taxon>Synergistia</taxon>
        <taxon>Synergistales</taxon>
        <taxon>Aminobacteriaceae</taxon>
        <taxon>Aminivibrio</taxon>
    </lineage>
</organism>
<accession>A0A4R8M1D4</accession>
<gene>
    <name evidence="7" type="ORF">C8D99_12120</name>
</gene>
<reference evidence="7 8" key="1">
    <citation type="submission" date="2019-03" db="EMBL/GenBank/DDBJ databases">
        <title>Genomic Encyclopedia of Type Strains, Phase IV (KMG-IV): sequencing the most valuable type-strain genomes for metagenomic binning, comparative biology and taxonomic classification.</title>
        <authorList>
            <person name="Goeker M."/>
        </authorList>
    </citation>
    <scope>NUCLEOTIDE SEQUENCE [LARGE SCALE GENOMIC DNA]</scope>
    <source>
        <strain evidence="7 8">DSM 25964</strain>
    </source>
</reference>
<evidence type="ECO:0000256" key="5">
    <source>
        <dbReference type="SAM" id="SignalP"/>
    </source>
</evidence>
<dbReference type="InterPro" id="IPR028081">
    <property type="entry name" value="Leu-bd"/>
</dbReference>
<feature type="chain" id="PRO_5020344904" evidence="5">
    <location>
        <begin position="23"/>
        <end position="388"/>
    </location>
</feature>
<dbReference type="PRINTS" id="PR00337">
    <property type="entry name" value="LEUILEVALBP"/>
</dbReference>
<dbReference type="InterPro" id="IPR051010">
    <property type="entry name" value="BCAA_transport"/>
</dbReference>
<keyword evidence="4" id="KW-0029">Amino-acid transport</keyword>
<dbReference type="OrthoDB" id="9783240at2"/>
<keyword evidence="3 5" id="KW-0732">Signal</keyword>
<keyword evidence="8" id="KW-1185">Reference proteome</keyword>
<evidence type="ECO:0000313" key="8">
    <source>
        <dbReference type="Proteomes" id="UP000295066"/>
    </source>
</evidence>
<evidence type="ECO:0000256" key="1">
    <source>
        <dbReference type="ARBA" id="ARBA00010062"/>
    </source>
</evidence>
<name>A0A4R8M1D4_9BACT</name>
<comment type="similarity">
    <text evidence="1">Belongs to the leucine-binding protein family.</text>
</comment>
<feature type="signal peptide" evidence="5">
    <location>
        <begin position="1"/>
        <end position="22"/>
    </location>
</feature>
<dbReference type="GO" id="GO:0006865">
    <property type="term" value="P:amino acid transport"/>
    <property type="evidence" value="ECO:0007669"/>
    <property type="project" value="UniProtKB-KW"/>
</dbReference>
<sequence>MKRYGLSFAVAILLAFGAAACAAPSGEPIKIGYLATLTGDGSTWGQHERDGALLAVKELNEAGGVLGRPLELIYYDVRGRQEDAIQAARRLVHEDKVVAIGGTNYSGLNIATASVVTAAGVPQIGTASTNPAVTVDPKTGQVRPFTFRMSYTDPYQGKVMADYLINRLGVKSAAVITDVGSDYSEGLKEFFTARFAELKGDLKGVWGFRGGDVDFRAQLTEMKATGAEAVALPILYKEMGLIMKQAAELDWKPIFIGGDGFSPSMHEIAGDAMEGSYWVYSMDLTNPQLVLLLSRFEKEYGRPAAEPSNVANSYDLITWVAEAIKKAGKADPVAVRDAMENTKDLRLVHFTLTVDKETHNPLNKPAAMMIWKDRSFNFLEMWAPQDTF</sequence>
<dbReference type="Gene3D" id="3.40.50.2300">
    <property type="match status" value="2"/>
</dbReference>
<evidence type="ECO:0000256" key="2">
    <source>
        <dbReference type="ARBA" id="ARBA00022448"/>
    </source>
</evidence>
<keyword evidence="2" id="KW-0813">Transport</keyword>